<gene>
    <name evidence="2" type="ORF">MM415A00937_0011</name>
</gene>
<organism evidence="2">
    <name type="scientific">viral metagenome</name>
    <dbReference type="NCBI Taxonomy" id="1070528"/>
    <lineage>
        <taxon>unclassified sequences</taxon>
        <taxon>metagenomes</taxon>
        <taxon>organismal metagenomes</taxon>
    </lineage>
</organism>
<accession>A0A6M3KBY1</accession>
<protein>
    <submittedName>
        <fullName evidence="2">Uncharacterized protein</fullName>
    </submittedName>
</protein>
<sequence>MFVKCKSTRHTKIGTLRRGVVYNLDDESQKAMSVVKSLTAGKDPVMVKLSKQDAEDAALASVSISVEDVTSSDEVASDGANAALAAENADLKQKLNEASEGLTAAASKYEALSEEADDAKTKLVELVSKNADLGGKLDAAASEKSALEKALTKVEKERDALSKKVAELEAALKADQADA</sequence>
<feature type="coiled-coil region" evidence="1">
    <location>
        <begin position="81"/>
        <end position="178"/>
    </location>
</feature>
<proteinExistence type="predicted"/>
<dbReference type="AlphaFoldDB" id="A0A6M3KBY1"/>
<keyword evidence="1" id="KW-0175">Coiled coil</keyword>
<reference evidence="2" key="1">
    <citation type="submission" date="2020-03" db="EMBL/GenBank/DDBJ databases">
        <title>The deep terrestrial virosphere.</title>
        <authorList>
            <person name="Holmfeldt K."/>
            <person name="Nilsson E."/>
            <person name="Simone D."/>
            <person name="Lopez-Fernandez M."/>
            <person name="Wu X."/>
            <person name="de Brujin I."/>
            <person name="Lundin D."/>
            <person name="Andersson A."/>
            <person name="Bertilsson S."/>
            <person name="Dopson M."/>
        </authorList>
    </citation>
    <scope>NUCLEOTIDE SEQUENCE</scope>
    <source>
        <strain evidence="2">MM415A00937</strain>
    </source>
</reference>
<dbReference type="EMBL" id="MT142370">
    <property type="protein sequence ID" value="QJA79181.1"/>
    <property type="molecule type" value="Genomic_DNA"/>
</dbReference>
<evidence type="ECO:0000256" key="1">
    <source>
        <dbReference type="SAM" id="Coils"/>
    </source>
</evidence>
<evidence type="ECO:0000313" key="2">
    <source>
        <dbReference type="EMBL" id="QJA79181.1"/>
    </source>
</evidence>
<name>A0A6M3KBY1_9ZZZZ</name>